<evidence type="ECO:0000313" key="2">
    <source>
        <dbReference type="EMBL" id="LAC27055.1"/>
    </source>
</evidence>
<name>A0A6A7GC77_9CRUS</name>
<reference evidence="2" key="1">
    <citation type="submission" date="2017-11" db="EMBL/GenBank/DDBJ databases">
        <title>The sensing device of the deep-sea amphipod.</title>
        <authorList>
            <person name="Kobayashi H."/>
            <person name="Nagahama T."/>
            <person name="Arai W."/>
            <person name="Sasagawa Y."/>
            <person name="Umeda M."/>
            <person name="Hayashi T."/>
            <person name="Nikaido I."/>
            <person name="Watanabe H."/>
            <person name="Oguri K."/>
            <person name="Kitazato H."/>
            <person name="Fujioka K."/>
            <person name="Kido Y."/>
            <person name="Takami H."/>
        </authorList>
    </citation>
    <scope>NUCLEOTIDE SEQUENCE</scope>
    <source>
        <tissue evidence="2">Whole body</tissue>
    </source>
</reference>
<protein>
    <recommendedName>
        <fullName evidence="3">Outer membrane protein beta-barrel domain-containing protein</fullName>
    </recommendedName>
</protein>
<dbReference type="SUPFAM" id="SSF56925">
    <property type="entry name" value="OMPA-like"/>
    <property type="match status" value="1"/>
</dbReference>
<sequence>MKNKMVLITILATMSSISMANEGHKGQLSFIPKVAIGENRRNDDMDFKVKGFAGFNADVLYGVTDNLEMGVNLGWSQYDLNDMPKEMANLLDEEFGITPSKNDWDQTLDNLSLVGVVRYNFTELESVTPYITGRAGWSFGKASGDVEFTSNGNDYTLDT</sequence>
<organism evidence="2">
    <name type="scientific">Hirondellea gigas</name>
    <dbReference type="NCBI Taxonomy" id="1518452"/>
    <lineage>
        <taxon>Eukaryota</taxon>
        <taxon>Metazoa</taxon>
        <taxon>Ecdysozoa</taxon>
        <taxon>Arthropoda</taxon>
        <taxon>Crustacea</taxon>
        <taxon>Multicrustacea</taxon>
        <taxon>Malacostraca</taxon>
        <taxon>Eumalacostraca</taxon>
        <taxon>Peracarida</taxon>
        <taxon>Amphipoda</taxon>
        <taxon>Amphilochidea</taxon>
        <taxon>Lysianassida</taxon>
        <taxon>Lysianassidira</taxon>
        <taxon>Lysianassoidea</taxon>
        <taxon>Lysianassidae</taxon>
        <taxon>Hirondellea</taxon>
    </lineage>
</organism>
<dbReference type="EMBL" id="IACT01007943">
    <property type="protein sequence ID" value="LAC27055.1"/>
    <property type="molecule type" value="mRNA"/>
</dbReference>
<dbReference type="InterPro" id="IPR011250">
    <property type="entry name" value="OMP/PagP_B-barrel"/>
</dbReference>
<evidence type="ECO:0000256" key="1">
    <source>
        <dbReference type="SAM" id="SignalP"/>
    </source>
</evidence>
<proteinExistence type="evidence at transcript level"/>
<accession>A0A6A7GC77</accession>
<evidence type="ECO:0008006" key="3">
    <source>
        <dbReference type="Google" id="ProtNLM"/>
    </source>
</evidence>
<keyword evidence="1" id="KW-0732">Signal</keyword>
<dbReference type="AlphaFoldDB" id="A0A6A7GC77"/>
<feature type="signal peptide" evidence="1">
    <location>
        <begin position="1"/>
        <end position="20"/>
    </location>
</feature>
<feature type="chain" id="PRO_5025578322" description="Outer membrane protein beta-barrel domain-containing protein" evidence="1">
    <location>
        <begin position="21"/>
        <end position="159"/>
    </location>
</feature>